<comment type="caution">
    <text evidence="3">The sequence shown here is derived from an EMBL/GenBank/DDBJ whole genome shotgun (WGS) entry which is preliminary data.</text>
</comment>
<evidence type="ECO:0000256" key="1">
    <source>
        <dbReference type="ARBA" id="ARBA00010556"/>
    </source>
</evidence>
<dbReference type="Gene3D" id="2.20.130.20">
    <property type="match status" value="1"/>
</dbReference>
<dbReference type="Gene3D" id="2.60.40.1930">
    <property type="match status" value="1"/>
</dbReference>
<keyword evidence="4" id="KW-1185">Reference proteome</keyword>
<dbReference type="Proteomes" id="UP001628220">
    <property type="component" value="Unassembled WGS sequence"/>
</dbReference>
<protein>
    <submittedName>
        <fullName evidence="3">Alpha-2-macroglobulin family protein</fullName>
    </submittedName>
</protein>
<comment type="similarity">
    <text evidence="1">Belongs to the protease inhibitor I39 (alpha-2-macroglobulin) family. Bacterial alpha-2-macroglobulin subfamily.</text>
</comment>
<evidence type="ECO:0000313" key="3">
    <source>
        <dbReference type="EMBL" id="GAB1252351.1"/>
    </source>
</evidence>
<reference evidence="3 4" key="1">
    <citation type="journal article" date="2025" name="Int. J. Syst. Evol. Microbiol.">
        <title>Desulfovibrio falkowii sp. nov., Porphyromonas miyakawae sp. nov., Mediterraneibacter flintii sp. nov. and Owariibacterium komagatae gen. nov., sp. nov., isolated from human faeces.</title>
        <authorList>
            <person name="Hamaguchi T."/>
            <person name="Ohara M."/>
            <person name="Hisatomi A."/>
            <person name="Sekiguchi K."/>
            <person name="Takeda J.I."/>
            <person name="Ueyama J."/>
            <person name="Ito M."/>
            <person name="Nishiwaki H."/>
            <person name="Ogi T."/>
            <person name="Hirayama M."/>
            <person name="Ohkuma M."/>
            <person name="Sakamoto M."/>
            <person name="Ohno K."/>
        </authorList>
    </citation>
    <scope>NUCLEOTIDE SEQUENCE [LARGE SCALE GENOMIC DNA]</scope>
    <source>
        <strain evidence="3 4">13CB11C</strain>
    </source>
</reference>
<dbReference type="InterPro" id="IPR001599">
    <property type="entry name" value="Macroglobln_a2"/>
</dbReference>
<dbReference type="Pfam" id="PF01835">
    <property type="entry name" value="MG2"/>
    <property type="match status" value="1"/>
</dbReference>
<dbReference type="Pfam" id="PF00207">
    <property type="entry name" value="A2M"/>
    <property type="match status" value="1"/>
</dbReference>
<accession>A0ABQ0E3U0</accession>
<gene>
    <name evidence="3" type="ORF">Tsumi_14570</name>
</gene>
<dbReference type="PANTHER" id="PTHR40094:SF1">
    <property type="entry name" value="UBIQUITIN DOMAIN-CONTAINING PROTEIN"/>
    <property type="match status" value="1"/>
</dbReference>
<dbReference type="InterPro" id="IPR008930">
    <property type="entry name" value="Terpenoid_cyclase/PrenylTrfase"/>
</dbReference>
<dbReference type="SUPFAM" id="SSF48239">
    <property type="entry name" value="Terpenoid cyclases/Protein prenyltransferases"/>
    <property type="match status" value="1"/>
</dbReference>
<dbReference type="Gene3D" id="1.50.10.20">
    <property type="match status" value="1"/>
</dbReference>
<evidence type="ECO:0000259" key="2">
    <source>
        <dbReference type="SMART" id="SM01360"/>
    </source>
</evidence>
<feature type="domain" description="Alpha-2-macroglobulin" evidence="2">
    <location>
        <begin position="1174"/>
        <end position="1264"/>
    </location>
</feature>
<sequence length="1932" mass="218865">MSLGAQSRYSALWKEWDKAKANGLPKSGLEQLEKIAHLAKQDKASAEYTQASLLLFSETLGNEPGYAIAKLKGYSEERWLAEADRALLKAFLIYYYASIYEDYSEKQDRQRTEELPIEQIKLWSAAQYLQEISSEWEQFTALSSSLGSLSTLRYPHIFFSGNAANEFKHNLRYAVMDMLILLVDSEWSTLSSISHLVHPEYMSLTYSEIVEGFTPGAVQPQRDNLPKRYLQELLAAETQAPDHISKLVYKRLRYRMLPGEDGVKSLALYDSLIREFEPLIPHSEHLYELYADKADVLRKLNRNQEAVTIAERISREKPRSHAAKRAEEMLCWIRKPLLNLSINEGENDPEAPLKINLTYREIERVTLKLYHIADPRAVLTKTLQRYSTEEQKRKALLAIATPYQTIEIKPVRNENYEYTDTTFTYAALPLGVYIIEAIPTPIDQRQKEWIQKKDYTLLHVSNVMRLYRKAGSKREALLVDATEGKPLPGASFVQWIKKNGKVHTRIDKADSNGMVHYTLLAEQWTIQSLAYTDEDTFAPVARQWSSSGSRGSSDDIAATLFTDRALYRPGQKVYFKGMLYHAQEGQKSPIPGEKVSVTAYDQKSGEEHIIGHFETNDYGSFTGCFTLPSESTATTYRLTLSTDTEDYDDVTFRVEEYKRPTFEVKIDTLQQTPYYGQSITLSATALYYASAPVEEAAVHYRLEASPYRYPYYRYESNENYLIAEGSGTTDSKGVFTLPLTELRLSESDSSRYANTASTPLHDAFISYKLEVSITGKAGETHTASFFFNTGKECVSLASSLLKEQPIEQLLQAWRITTKDYAAKELALSGRYYVASPSDTTRALLSGTFESGKPLPTAALKALPAGYYRLYMNTEYKGVKSEAKEDFLLFNLKNAPAVHKEKLFVYPIKKEYSATQPASFLLSSSEKERTIYMYLFTPEQDLRKETIVLHKEQRIIEIPIPKGIDKATVQFFSVSHGRVYTDQEEICRQKQQPTPSLRINRLSKQYKPGEEVTLGISLTDSLGRHYPAELAIWAFDASLEAFEPYRMPSLQSHTPPTPFRGFYSPYLLTGGHMSYYFNCNSPRYDTPWAYDIIFISSPYFITEALGGALYGSRAPVTMRMMNAAPTSYEAKEANAKQALKEEVALDEVVVQAARGNDNSATKHAAPELRSDFAETAFWLPAERLNEKGETTLHFKLPHSLTRYKLALFAFNKELQSYELVEHFTVDKELSLTTNFPRYLREGDKSSMAATLSNKGNTELSGIVYLEQLDAFTDEVLHRSEQAFSLAPASNATYSFDLSYIANRSFVKCRIVADAGTRSDGEERLIPQLAIRKPFIESIPFLLRAGKARTIDLSALFSKGSNEAQQRTLYIDVMGNPLWGALDELPLLLTTNEEDAVSNALSLYTNSVAKSLLRKEPAFKRLLEIRAATGKRPESKLLTDPEKRIADTHQTPFLRDALKEQASLDRLTVLLDSALMQRAEQSALEALLRLRNSDGGFSWMPGMESSSYITQYILYLIAHMEAIDTNSDLQDVVSRAYDFSLSKTREEYDKELRKLRYLSVTEKIDWLYLAALIRPNDLRSGDKMIQAFFKEAKEELPRLRMKSLSHLIVALHKKGDSLTADKAKRRLVEYLHADGERGLMIREGSRYGEWTQIRTQCAAIEALSLYPEEAAKIEEMKVWLLNKMRTTRQQDDISTSMVLATLFHNTAPIMTYNGPVRVTLSSGKQFTTHVDPTASGVAAPIIKEQITLADKEQAPQSLTALKEEKGIAWGAVVASFTHPAQGIEASSNEALSVSRKLFRHITAENGTKRLEPLDTLHENQLRIGDVITVELIIDAKETLDFVVIRDMRSAALEPGIGVSGYQYNWRSLSFYREIRDSEERFYIEHLPKGLHRLSYEAVVDRHGHFFAGVAELQSLYAPDYSAHSAGKAQLVVEK</sequence>
<evidence type="ECO:0000313" key="4">
    <source>
        <dbReference type="Proteomes" id="UP001628220"/>
    </source>
</evidence>
<proteinExistence type="inferred from homology"/>
<name>A0ABQ0E3U0_9PORP</name>
<organism evidence="3 4">
    <name type="scientific">Porphyromonas miyakawae</name>
    <dbReference type="NCBI Taxonomy" id="3137470"/>
    <lineage>
        <taxon>Bacteria</taxon>
        <taxon>Pseudomonadati</taxon>
        <taxon>Bacteroidota</taxon>
        <taxon>Bacteroidia</taxon>
        <taxon>Bacteroidales</taxon>
        <taxon>Porphyromonadaceae</taxon>
        <taxon>Porphyromonas</taxon>
    </lineage>
</organism>
<dbReference type="InterPro" id="IPR051802">
    <property type="entry name" value="YfhM-like"/>
</dbReference>
<dbReference type="SMART" id="SM01360">
    <property type="entry name" value="A2M"/>
    <property type="match status" value="1"/>
</dbReference>
<dbReference type="PANTHER" id="PTHR40094">
    <property type="entry name" value="ALPHA-2-MACROGLOBULIN HOMOLOG"/>
    <property type="match status" value="1"/>
</dbReference>
<dbReference type="EMBL" id="BAAFSF010000004">
    <property type="protein sequence ID" value="GAB1252351.1"/>
    <property type="molecule type" value="Genomic_DNA"/>
</dbReference>
<dbReference type="InterPro" id="IPR002890">
    <property type="entry name" value="MG2"/>
</dbReference>
<dbReference type="InterPro" id="IPR041246">
    <property type="entry name" value="Bact_MG10"/>
</dbReference>
<dbReference type="Pfam" id="PF17973">
    <property type="entry name" value="bMG10"/>
    <property type="match status" value="1"/>
</dbReference>